<accession>A0A699TLE8</accession>
<sequence length="55" mass="6422">MNTMKITATKVEITRRNKDDLPGYKNNHKHYKKSDGGFNQKMDQEDLKTYTAAFV</sequence>
<evidence type="ECO:0000313" key="2">
    <source>
        <dbReference type="EMBL" id="GFD10603.1"/>
    </source>
</evidence>
<evidence type="ECO:0000256" key="1">
    <source>
        <dbReference type="SAM" id="MobiDB-lite"/>
    </source>
</evidence>
<proteinExistence type="predicted"/>
<comment type="caution">
    <text evidence="2">The sequence shown here is derived from an EMBL/GenBank/DDBJ whole genome shotgun (WGS) entry which is preliminary data.</text>
</comment>
<reference evidence="2" key="1">
    <citation type="journal article" date="2019" name="Sci. Rep.">
        <title>Draft genome of Tanacetum cinerariifolium, the natural source of mosquito coil.</title>
        <authorList>
            <person name="Yamashiro T."/>
            <person name="Shiraishi A."/>
            <person name="Satake H."/>
            <person name="Nakayama K."/>
        </authorList>
    </citation>
    <scope>NUCLEOTIDE SEQUENCE</scope>
</reference>
<feature type="non-terminal residue" evidence="2">
    <location>
        <position position="55"/>
    </location>
</feature>
<feature type="region of interest" description="Disordered" evidence="1">
    <location>
        <begin position="18"/>
        <end position="40"/>
    </location>
</feature>
<gene>
    <name evidence="2" type="ORF">Tci_882572</name>
</gene>
<dbReference type="AlphaFoldDB" id="A0A699TLE8"/>
<name>A0A699TLE8_TANCI</name>
<organism evidence="2">
    <name type="scientific">Tanacetum cinerariifolium</name>
    <name type="common">Dalmatian daisy</name>
    <name type="synonym">Chrysanthemum cinerariifolium</name>
    <dbReference type="NCBI Taxonomy" id="118510"/>
    <lineage>
        <taxon>Eukaryota</taxon>
        <taxon>Viridiplantae</taxon>
        <taxon>Streptophyta</taxon>
        <taxon>Embryophyta</taxon>
        <taxon>Tracheophyta</taxon>
        <taxon>Spermatophyta</taxon>
        <taxon>Magnoliopsida</taxon>
        <taxon>eudicotyledons</taxon>
        <taxon>Gunneridae</taxon>
        <taxon>Pentapetalae</taxon>
        <taxon>asterids</taxon>
        <taxon>campanulids</taxon>
        <taxon>Asterales</taxon>
        <taxon>Asteraceae</taxon>
        <taxon>Asteroideae</taxon>
        <taxon>Anthemideae</taxon>
        <taxon>Anthemidinae</taxon>
        <taxon>Tanacetum</taxon>
    </lineage>
</organism>
<protein>
    <submittedName>
        <fullName evidence="2">Uncharacterized protein</fullName>
    </submittedName>
</protein>
<dbReference type="EMBL" id="BKCJ011253409">
    <property type="protein sequence ID" value="GFD10603.1"/>
    <property type="molecule type" value="Genomic_DNA"/>
</dbReference>